<keyword evidence="2" id="KW-1185">Reference proteome</keyword>
<comment type="caution">
    <text evidence="1">The sequence shown here is derived from an EMBL/GenBank/DDBJ whole genome shotgun (WGS) entry which is preliminary data.</text>
</comment>
<organism evidence="1 2">
    <name type="scientific">Pocillopora meandrina</name>
    <dbReference type="NCBI Taxonomy" id="46732"/>
    <lineage>
        <taxon>Eukaryota</taxon>
        <taxon>Metazoa</taxon>
        <taxon>Cnidaria</taxon>
        <taxon>Anthozoa</taxon>
        <taxon>Hexacorallia</taxon>
        <taxon>Scleractinia</taxon>
        <taxon>Astrocoeniina</taxon>
        <taxon>Pocilloporidae</taxon>
        <taxon>Pocillopora</taxon>
    </lineage>
</organism>
<proteinExistence type="predicted"/>
<accession>A0AAU9Y3F9</accession>
<evidence type="ECO:0000313" key="1">
    <source>
        <dbReference type="EMBL" id="CAH3167715.1"/>
    </source>
</evidence>
<dbReference type="Proteomes" id="UP001159428">
    <property type="component" value="Unassembled WGS sequence"/>
</dbReference>
<evidence type="ECO:0000313" key="2">
    <source>
        <dbReference type="Proteomes" id="UP001159428"/>
    </source>
</evidence>
<dbReference type="AlphaFoldDB" id="A0AAU9Y3F9"/>
<dbReference type="EMBL" id="CALNXJ010000162">
    <property type="protein sequence ID" value="CAH3167715.1"/>
    <property type="molecule type" value="Genomic_DNA"/>
</dbReference>
<reference evidence="1 2" key="1">
    <citation type="submission" date="2022-05" db="EMBL/GenBank/DDBJ databases">
        <authorList>
            <consortium name="Genoscope - CEA"/>
            <person name="William W."/>
        </authorList>
    </citation>
    <scope>NUCLEOTIDE SEQUENCE [LARGE SCALE GENOMIC DNA]</scope>
</reference>
<name>A0AAU9Y3F9_9CNID</name>
<gene>
    <name evidence="1" type="ORF">PMEA_00007851</name>
</gene>
<sequence>MRQVLRWTYPASQSGALWRNLRLTKRPVQENPLRSSPDDYPDKLRQFFCVRTNLQKCSPASETRKVLTDQLDRLDHQLKNLEGGQPRWSPDSSMYIAYLCDLQDKRREDLLLSMHVKCSERCFLLQLMKKYADGQAIAKRLCTQITKATGAIKQLVKEYTRQNVDTVGCKYPSTIAFEDALSIDSPLWRVLNDDIQPQSAVPYCLKRQLIDLFHTRKRCLEEIANTRRRNGSDVQSFRGKVEGIGHLVKGTDGTER</sequence>
<protein>
    <submittedName>
        <fullName evidence="1">Uncharacterized protein</fullName>
    </submittedName>
</protein>